<dbReference type="GeneID" id="94360348"/>
<accession>A0A4D6KA74</accession>
<evidence type="ECO:0000313" key="4">
    <source>
        <dbReference type="Proteomes" id="UP000297053"/>
    </source>
</evidence>
<dbReference type="OrthoDB" id="346415at2157"/>
<feature type="transmembrane region" description="Helical" evidence="1">
    <location>
        <begin position="12"/>
        <end position="31"/>
    </location>
</feature>
<evidence type="ECO:0000313" key="2">
    <source>
        <dbReference type="EMBL" id="NLV08582.1"/>
    </source>
</evidence>
<dbReference type="KEGG" id="halz:E5139_04785"/>
<dbReference type="RefSeq" id="WP_012807830.1">
    <property type="nucleotide sequence ID" value="NZ_CP039375.1"/>
</dbReference>
<keyword evidence="1" id="KW-0812">Transmembrane</keyword>
<keyword evidence="1" id="KW-0472">Membrane</keyword>
<dbReference type="Proteomes" id="UP000297053">
    <property type="component" value="Chromosome"/>
</dbReference>
<evidence type="ECO:0000256" key="1">
    <source>
        <dbReference type="SAM" id="Phobius"/>
    </source>
</evidence>
<dbReference type="EMBL" id="WOYG01000001">
    <property type="protein sequence ID" value="NLV08582.1"/>
    <property type="molecule type" value="Genomic_DNA"/>
</dbReference>
<sequence>MPAKSGASHSTGYLVSVVVSGLLIEHILAFAPSFRRVSRIAGELLTAYTNVPISEEAAGMLLVTAVLVGVWGVGYHLYRH</sequence>
<keyword evidence="1" id="KW-1133">Transmembrane helix</keyword>
<reference evidence="3 4" key="1">
    <citation type="submission" date="2019-04" db="EMBL/GenBank/DDBJ databases">
        <title>Complete genome sequence of Arthrobacter sp. ZXY-2 associated with effective atrazine degradation and salt adaptation.</title>
        <authorList>
            <person name="Zhao X."/>
        </authorList>
    </citation>
    <scope>NUCLEOTIDE SEQUENCE [LARGE SCALE GENOMIC DNA]</scope>
    <source>
        <strain evidence="3">JP60</strain>
        <strain evidence="4">ZP60</strain>
    </source>
</reference>
<evidence type="ECO:0000313" key="3">
    <source>
        <dbReference type="EMBL" id="QCD64987.1"/>
    </source>
</evidence>
<name>A0A4D6KA74_9EURY</name>
<feature type="transmembrane region" description="Helical" evidence="1">
    <location>
        <begin position="57"/>
        <end position="78"/>
    </location>
</feature>
<gene>
    <name evidence="3" type="ORF">E5139_04785</name>
    <name evidence="2" type="ORF">GOC74_01345</name>
</gene>
<dbReference type="Proteomes" id="UP000608662">
    <property type="component" value="Unassembled WGS sequence"/>
</dbReference>
<dbReference type="EMBL" id="CP039375">
    <property type="protein sequence ID" value="QCD64987.1"/>
    <property type="molecule type" value="Genomic_DNA"/>
</dbReference>
<organism evidence="3 4">
    <name type="scientific">Halomicrobium mukohataei</name>
    <dbReference type="NCBI Taxonomy" id="57705"/>
    <lineage>
        <taxon>Archaea</taxon>
        <taxon>Methanobacteriati</taxon>
        <taxon>Methanobacteriota</taxon>
        <taxon>Stenosarchaea group</taxon>
        <taxon>Halobacteria</taxon>
        <taxon>Halobacteriales</taxon>
        <taxon>Haloarculaceae</taxon>
        <taxon>Halomicrobium</taxon>
    </lineage>
</organism>
<dbReference type="AlphaFoldDB" id="A0A4D6KA74"/>
<reference evidence="3 4" key="2">
    <citation type="submission" date="2019-04" db="EMBL/GenBank/DDBJ databases">
        <authorList>
            <person name="Yang S."/>
            <person name="Wei W."/>
        </authorList>
    </citation>
    <scope>NUCLEOTIDE SEQUENCE [LARGE SCALE GENOMIC DNA]</scope>
    <source>
        <strain evidence="3">JP60</strain>
        <strain evidence="4">ZP60</strain>
    </source>
</reference>
<reference evidence="2" key="3">
    <citation type="submission" date="2019-12" db="EMBL/GenBank/DDBJ databases">
        <title>Whole-genome sequence of Halomicrobium mukohataei pws1.</title>
        <authorList>
            <person name="Verma D.K."/>
            <person name="Gopal K."/>
            <person name="Prasad E.S."/>
        </authorList>
    </citation>
    <scope>NUCLEOTIDE SEQUENCE</scope>
    <source>
        <strain evidence="2">Pws1</strain>
    </source>
</reference>
<proteinExistence type="predicted"/>
<protein>
    <submittedName>
        <fullName evidence="3">Uncharacterized protein</fullName>
    </submittedName>
</protein>